<dbReference type="InterPro" id="IPR007156">
    <property type="entry name" value="MamQ_LemA"/>
</dbReference>
<accession>A0A1I7IB52</accession>
<dbReference type="Gene3D" id="1.20.1440.20">
    <property type="entry name" value="LemA-like domain"/>
    <property type="match status" value="1"/>
</dbReference>
<dbReference type="GO" id="GO:0016020">
    <property type="term" value="C:membrane"/>
    <property type="evidence" value="ECO:0007669"/>
    <property type="project" value="UniProtKB-SubCell"/>
</dbReference>
<keyword evidence="3" id="KW-0812">Transmembrane</keyword>
<gene>
    <name evidence="7" type="ORF">SAMN05216552_1007238</name>
</gene>
<evidence type="ECO:0000256" key="6">
    <source>
        <dbReference type="SAM" id="SignalP"/>
    </source>
</evidence>
<evidence type="ECO:0000256" key="3">
    <source>
        <dbReference type="ARBA" id="ARBA00022692"/>
    </source>
</evidence>
<dbReference type="PROSITE" id="PS51257">
    <property type="entry name" value="PROKAR_LIPOPROTEIN"/>
    <property type="match status" value="1"/>
</dbReference>
<reference evidence="8" key="1">
    <citation type="submission" date="2016-10" db="EMBL/GenBank/DDBJ databases">
        <authorList>
            <person name="Varghese N."/>
            <person name="Submissions S."/>
        </authorList>
    </citation>
    <scope>NUCLEOTIDE SEQUENCE [LARGE SCALE GENOMIC DNA]</scope>
    <source>
        <strain evidence="8">CGMCC 1.11014</strain>
    </source>
</reference>
<keyword evidence="8" id="KW-1185">Reference proteome</keyword>
<comment type="similarity">
    <text evidence="2">Belongs to the LemA family.</text>
</comment>
<dbReference type="STRING" id="1035707.SAMN05216552_1007238"/>
<evidence type="ECO:0000256" key="2">
    <source>
        <dbReference type="ARBA" id="ARBA00008854"/>
    </source>
</evidence>
<evidence type="ECO:0000256" key="4">
    <source>
        <dbReference type="ARBA" id="ARBA00022989"/>
    </source>
</evidence>
<evidence type="ECO:0000313" key="7">
    <source>
        <dbReference type="EMBL" id="SFU70151.1"/>
    </source>
</evidence>
<feature type="signal peptide" evidence="6">
    <location>
        <begin position="1"/>
        <end position="22"/>
    </location>
</feature>
<dbReference type="Proteomes" id="UP000199391">
    <property type="component" value="Unassembled WGS sequence"/>
</dbReference>
<keyword evidence="6" id="KW-0732">Signal</keyword>
<dbReference type="PANTHER" id="PTHR34478">
    <property type="entry name" value="PROTEIN LEMA"/>
    <property type="match status" value="1"/>
</dbReference>
<keyword evidence="4" id="KW-1133">Transmembrane helix</keyword>
<evidence type="ECO:0000313" key="8">
    <source>
        <dbReference type="Proteomes" id="UP000199391"/>
    </source>
</evidence>
<evidence type="ECO:0000256" key="1">
    <source>
        <dbReference type="ARBA" id="ARBA00004167"/>
    </source>
</evidence>
<dbReference type="Pfam" id="PF04011">
    <property type="entry name" value="LemA"/>
    <property type="match status" value="1"/>
</dbReference>
<comment type="subcellular location">
    <subcellularLocation>
        <location evidence="1">Membrane</location>
        <topology evidence="1">Single-pass membrane protein</topology>
    </subcellularLocation>
</comment>
<proteinExistence type="inferred from homology"/>
<dbReference type="OrthoDB" id="9804152at2"/>
<dbReference type="SUPFAM" id="SSF140478">
    <property type="entry name" value="LemA-like"/>
    <property type="match status" value="1"/>
</dbReference>
<dbReference type="EMBL" id="FPBO01000007">
    <property type="protein sequence ID" value="SFU70151.1"/>
    <property type="molecule type" value="Genomic_DNA"/>
</dbReference>
<feature type="chain" id="PRO_5011476894" evidence="6">
    <location>
        <begin position="23"/>
        <end position="205"/>
    </location>
</feature>
<dbReference type="PANTHER" id="PTHR34478:SF2">
    <property type="entry name" value="MEMBRANE PROTEIN"/>
    <property type="match status" value="1"/>
</dbReference>
<dbReference type="InterPro" id="IPR023353">
    <property type="entry name" value="LemA-like_dom_sf"/>
</dbReference>
<organism evidence="7 8">
    <name type="scientific">Pseudoduganella namucuonensis</name>
    <dbReference type="NCBI Taxonomy" id="1035707"/>
    <lineage>
        <taxon>Bacteria</taxon>
        <taxon>Pseudomonadati</taxon>
        <taxon>Pseudomonadota</taxon>
        <taxon>Betaproteobacteria</taxon>
        <taxon>Burkholderiales</taxon>
        <taxon>Oxalobacteraceae</taxon>
        <taxon>Telluria group</taxon>
        <taxon>Pseudoduganella</taxon>
    </lineage>
</organism>
<evidence type="ECO:0000256" key="5">
    <source>
        <dbReference type="ARBA" id="ARBA00023136"/>
    </source>
</evidence>
<protein>
    <submittedName>
        <fullName evidence="7">LemA protein</fullName>
    </submittedName>
</protein>
<sequence length="205" mass="22531">MRRIGILMMLAATLLLSGCGYNTLQSGDEQVKANWSEVVNQYQRRADLIPNLVNTVKGYASHEKEVLTQVAEARSKASSIQITPELVNDPAAFARFQEAQGQLSGALSRLLAVSENYPQLKADAGFRDLQAQLEGTENRIAVARNRYIKSVQDYNVVVRSFPTNLVAMMFGHKVKPNFTVENEKAISAPPAVNFDSPPKPQPAGK</sequence>
<name>A0A1I7IB52_9BURK</name>
<dbReference type="AlphaFoldDB" id="A0A1I7IB52"/>
<keyword evidence="5" id="KW-0472">Membrane</keyword>